<dbReference type="WBParaSite" id="ECPE_0001528201-mRNA-1">
    <property type="protein sequence ID" value="ECPE_0001528201-mRNA-1"/>
    <property type="gene ID" value="ECPE_0001528201"/>
</dbReference>
<accession>A0A183B7Q7</accession>
<gene>
    <name evidence="1" type="ORF">ECPE_LOCUS15242</name>
</gene>
<organism evidence="3">
    <name type="scientific">Echinostoma caproni</name>
    <dbReference type="NCBI Taxonomy" id="27848"/>
    <lineage>
        <taxon>Eukaryota</taxon>
        <taxon>Metazoa</taxon>
        <taxon>Spiralia</taxon>
        <taxon>Lophotrochozoa</taxon>
        <taxon>Platyhelminthes</taxon>
        <taxon>Trematoda</taxon>
        <taxon>Digenea</taxon>
        <taxon>Plagiorchiida</taxon>
        <taxon>Echinostomata</taxon>
        <taxon>Echinostomatoidea</taxon>
        <taxon>Echinostomatidae</taxon>
        <taxon>Echinostoma</taxon>
    </lineage>
</organism>
<protein>
    <submittedName>
        <fullName evidence="1 3">Uncharacterized protein</fullName>
    </submittedName>
</protein>
<keyword evidence="2" id="KW-1185">Reference proteome</keyword>
<evidence type="ECO:0000313" key="3">
    <source>
        <dbReference type="WBParaSite" id="ECPE_0001528201-mRNA-1"/>
    </source>
</evidence>
<reference evidence="3" key="1">
    <citation type="submission" date="2016-06" db="UniProtKB">
        <authorList>
            <consortium name="WormBaseParasite"/>
        </authorList>
    </citation>
    <scope>IDENTIFICATION</scope>
</reference>
<dbReference type="Proteomes" id="UP000272942">
    <property type="component" value="Unassembled WGS sequence"/>
</dbReference>
<evidence type="ECO:0000313" key="1">
    <source>
        <dbReference type="EMBL" id="VDP92514.1"/>
    </source>
</evidence>
<evidence type="ECO:0000313" key="2">
    <source>
        <dbReference type="Proteomes" id="UP000272942"/>
    </source>
</evidence>
<dbReference type="EMBL" id="UZAN01059936">
    <property type="protein sequence ID" value="VDP92514.1"/>
    <property type="molecule type" value="Genomic_DNA"/>
</dbReference>
<proteinExistence type="predicted"/>
<reference evidence="1 2" key="2">
    <citation type="submission" date="2018-11" db="EMBL/GenBank/DDBJ databases">
        <authorList>
            <consortium name="Pathogen Informatics"/>
        </authorList>
    </citation>
    <scope>NUCLEOTIDE SEQUENCE [LARGE SCALE GENOMIC DNA]</scope>
    <source>
        <strain evidence="1 2">Egypt</strain>
    </source>
</reference>
<sequence>MQESCRRLLPQYSRCGKVLCCTTKVPRAPDGRHVPPEDVIAAHRECIPLLHLIHELGSDPPDTRHNPGSTL</sequence>
<name>A0A183B7Q7_9TREM</name>
<dbReference type="AlphaFoldDB" id="A0A183B7Q7"/>